<evidence type="ECO:0000313" key="7">
    <source>
        <dbReference type="EMBL" id="UJS23869.1"/>
    </source>
</evidence>
<dbReference type="GO" id="GO:0034386">
    <property type="term" value="F:4-aminobutyrate:2-oxoglutarate transaminase activity"/>
    <property type="evidence" value="ECO:0007669"/>
    <property type="project" value="UniProtKB-EC"/>
</dbReference>
<comment type="similarity">
    <text evidence="2 6">Belongs to the class-III pyridoxal-phosphate-dependent aminotransferase family.</text>
</comment>
<keyword evidence="8" id="KW-1185">Reference proteome</keyword>
<proteinExistence type="inferred from homology"/>
<keyword evidence="5 6" id="KW-0663">Pyridoxal phosphate</keyword>
<evidence type="ECO:0000256" key="4">
    <source>
        <dbReference type="ARBA" id="ARBA00022679"/>
    </source>
</evidence>
<sequence length="429" mass="45339">MTNNAALQHRKEQAIARGQGTLAPIYVSRADNAELWDVEGKRYIDFGAGIAVVNTGHGHPKVKAALHAQLDSFSHTCLMVSPYAVAVELAEQLNTRVPIQNAKSMFVSTGAEAVENAIKIARAYTGRPGVIAFAGGFHGRTNLCMGLTGKVAPYKAGFGPFPNDIYHVPFPVAYHGITPEDSLRMLDMLFKSSIEASRVAAMIIEPVQGEGGFYAVPQGFLAQLRGICDQHGIVLICDEIQTGFARTGKLFATEYHGVEPDLMTLAKGLAGGFPLAAVVGKAAIMDAPNPGGLGGTYGGSPLGCAAALAVLQVIDEENLCAKAVQIGEVVMAQLQVLQAEFPQQVGHLRHTGAMIALELVKQGDANQPDADLTKALVAKAAKKGLILLSCGVRGNVIRILTPLTIQQEVLAEGLAILTQVMRECVRKAS</sequence>
<dbReference type="InterPro" id="IPR015422">
    <property type="entry name" value="PyrdxlP-dep_Trfase_small"/>
</dbReference>
<evidence type="ECO:0000256" key="3">
    <source>
        <dbReference type="ARBA" id="ARBA00022576"/>
    </source>
</evidence>
<organism evidence="7 8">
    <name type="scientific">Thiothrix winogradskyi</name>
    <dbReference type="NCBI Taxonomy" id="96472"/>
    <lineage>
        <taxon>Bacteria</taxon>
        <taxon>Pseudomonadati</taxon>
        <taxon>Pseudomonadota</taxon>
        <taxon>Gammaproteobacteria</taxon>
        <taxon>Thiotrichales</taxon>
        <taxon>Thiotrichaceae</taxon>
        <taxon>Thiothrix</taxon>
    </lineage>
</organism>
<evidence type="ECO:0000256" key="2">
    <source>
        <dbReference type="ARBA" id="ARBA00008954"/>
    </source>
</evidence>
<dbReference type="InterPro" id="IPR005814">
    <property type="entry name" value="Aminotrans_3"/>
</dbReference>
<keyword evidence="3 7" id="KW-0032">Aminotransferase</keyword>
<evidence type="ECO:0000256" key="1">
    <source>
        <dbReference type="ARBA" id="ARBA00001933"/>
    </source>
</evidence>
<dbReference type="RefSeq" id="WP_236498095.1">
    <property type="nucleotide sequence ID" value="NZ_CP091244.1"/>
</dbReference>
<reference evidence="7" key="1">
    <citation type="journal article" date="2022" name="Microorganisms">
        <title>Two New Species of Filamentous Sulfur Bacteria of the Genus Thiothrix, Thiothrix winogradskyi sp. nov. and 'Candidatus Thiothrix sulfatifontis' sp. nov.</title>
        <authorList>
            <person name="Ravin N.V."/>
            <person name="Rossetti S."/>
            <person name="Beletsky A.V."/>
            <person name="Kadnikov V.V."/>
            <person name="Rudenko T.S."/>
            <person name="Smolyakov D.D."/>
            <person name="Moskvitina M.I."/>
            <person name="Gureeva M.V."/>
            <person name="Mardanov A.V."/>
            <person name="Grabovich M.Y."/>
        </authorList>
    </citation>
    <scope>NUCLEOTIDE SEQUENCE</scope>
    <source>
        <strain evidence="7">CT3</strain>
    </source>
</reference>
<keyword evidence="4 7" id="KW-0808">Transferase</keyword>
<evidence type="ECO:0000256" key="6">
    <source>
        <dbReference type="RuleBase" id="RU003560"/>
    </source>
</evidence>
<dbReference type="PIRSF" id="PIRSF000521">
    <property type="entry name" value="Transaminase_4ab_Lys_Orn"/>
    <property type="match status" value="1"/>
</dbReference>
<dbReference type="PANTHER" id="PTHR11986">
    <property type="entry name" value="AMINOTRANSFERASE CLASS III"/>
    <property type="match status" value="1"/>
</dbReference>
<name>A0ABY3SXI3_9GAMM</name>
<dbReference type="InterPro" id="IPR015421">
    <property type="entry name" value="PyrdxlP-dep_Trfase_major"/>
</dbReference>
<dbReference type="SUPFAM" id="SSF53383">
    <property type="entry name" value="PLP-dependent transferases"/>
    <property type="match status" value="1"/>
</dbReference>
<dbReference type="InterPro" id="IPR015424">
    <property type="entry name" value="PyrdxlP-dep_Trfase"/>
</dbReference>
<dbReference type="Proteomes" id="UP001054801">
    <property type="component" value="Chromosome"/>
</dbReference>
<accession>A0ABY3SXI3</accession>
<dbReference type="InterPro" id="IPR050103">
    <property type="entry name" value="Class-III_PLP-dep_AT"/>
</dbReference>
<evidence type="ECO:0000313" key="8">
    <source>
        <dbReference type="Proteomes" id="UP001054801"/>
    </source>
</evidence>
<gene>
    <name evidence="7" type="primary">gabT</name>
    <name evidence="7" type="ORF">L2Y54_18305</name>
</gene>
<dbReference type="Gene3D" id="3.90.1150.10">
    <property type="entry name" value="Aspartate Aminotransferase, domain 1"/>
    <property type="match status" value="1"/>
</dbReference>
<dbReference type="InterPro" id="IPR049704">
    <property type="entry name" value="Aminotrans_3_PPA_site"/>
</dbReference>
<protein>
    <submittedName>
        <fullName evidence="7">4-aminobutyrate--2-oxoglutarate transaminase</fullName>
        <ecNumber evidence="7">2.6.1.19</ecNumber>
    </submittedName>
</protein>
<comment type="cofactor">
    <cofactor evidence="1">
        <name>pyridoxal 5'-phosphate</name>
        <dbReference type="ChEBI" id="CHEBI:597326"/>
    </cofactor>
</comment>
<dbReference type="PROSITE" id="PS00600">
    <property type="entry name" value="AA_TRANSFER_CLASS_3"/>
    <property type="match status" value="1"/>
</dbReference>
<dbReference type="InterPro" id="IPR004632">
    <property type="entry name" value="4NH2But_aminotransferase_bac"/>
</dbReference>
<dbReference type="EC" id="2.6.1.19" evidence="7"/>
<dbReference type="EMBL" id="CP091244">
    <property type="protein sequence ID" value="UJS23869.1"/>
    <property type="molecule type" value="Genomic_DNA"/>
</dbReference>
<dbReference type="NCBIfam" id="TIGR00700">
    <property type="entry name" value="GABAtrnsam"/>
    <property type="match status" value="1"/>
</dbReference>
<dbReference type="Gene3D" id="3.40.640.10">
    <property type="entry name" value="Type I PLP-dependent aspartate aminotransferase-like (Major domain)"/>
    <property type="match status" value="1"/>
</dbReference>
<dbReference type="CDD" id="cd00610">
    <property type="entry name" value="OAT_like"/>
    <property type="match status" value="1"/>
</dbReference>
<dbReference type="Pfam" id="PF00202">
    <property type="entry name" value="Aminotran_3"/>
    <property type="match status" value="1"/>
</dbReference>
<evidence type="ECO:0000256" key="5">
    <source>
        <dbReference type="ARBA" id="ARBA00022898"/>
    </source>
</evidence>